<keyword evidence="6" id="KW-0694">RNA-binding</keyword>
<keyword evidence="1 6" id="KW-0547">Nucleotide-binding</keyword>
<comment type="catalytic activity">
    <reaction evidence="6">
        <text>ATP + H2O = ADP + phosphate + H(+)</text>
        <dbReference type="Rhea" id="RHEA:13065"/>
        <dbReference type="ChEBI" id="CHEBI:15377"/>
        <dbReference type="ChEBI" id="CHEBI:15378"/>
        <dbReference type="ChEBI" id="CHEBI:30616"/>
        <dbReference type="ChEBI" id="CHEBI:43474"/>
        <dbReference type="ChEBI" id="CHEBI:456216"/>
        <dbReference type="EC" id="3.6.4.13"/>
    </reaction>
</comment>
<keyword evidence="8" id="KW-1185">Reference proteome</keyword>
<dbReference type="PANTHER" id="PTHR24031">
    <property type="entry name" value="RNA HELICASE"/>
    <property type="match status" value="1"/>
</dbReference>
<dbReference type="AlphaFoldDB" id="A0A0N5A4Y4"/>
<dbReference type="WBParaSite" id="PTRK_0001676800.1">
    <property type="protein sequence ID" value="PTRK_0001676800.1"/>
    <property type="gene ID" value="PTRK_0001676800"/>
</dbReference>
<comment type="function">
    <text evidence="6">RNA helicase.</text>
</comment>
<dbReference type="Gene3D" id="3.40.50.300">
    <property type="entry name" value="P-loop containing nucleotide triphosphate hydrolases"/>
    <property type="match status" value="1"/>
</dbReference>
<dbReference type="SUPFAM" id="SSF52540">
    <property type="entry name" value="P-loop containing nucleoside triphosphate hydrolases"/>
    <property type="match status" value="1"/>
</dbReference>
<dbReference type="GO" id="GO:0005524">
    <property type="term" value="F:ATP binding"/>
    <property type="evidence" value="ECO:0007669"/>
    <property type="project" value="UniProtKB-UniRule"/>
</dbReference>
<dbReference type="EC" id="3.6.4.13" evidence="6"/>
<dbReference type="PROSITE" id="PS51195">
    <property type="entry name" value="Q_MOTIF"/>
    <property type="match status" value="1"/>
</dbReference>
<evidence type="ECO:0000256" key="1">
    <source>
        <dbReference type="ARBA" id="ARBA00022741"/>
    </source>
</evidence>
<proteinExistence type="inferred from homology"/>
<accession>A0A0N5A4Y4</accession>
<dbReference type="InterPro" id="IPR011545">
    <property type="entry name" value="DEAD/DEAH_box_helicase_dom"/>
</dbReference>
<dbReference type="GO" id="GO:0003723">
    <property type="term" value="F:RNA binding"/>
    <property type="evidence" value="ECO:0007669"/>
    <property type="project" value="UniProtKB-UniRule"/>
</dbReference>
<evidence type="ECO:0000256" key="3">
    <source>
        <dbReference type="ARBA" id="ARBA00022806"/>
    </source>
</evidence>
<keyword evidence="4 6" id="KW-0067">ATP-binding</keyword>
<evidence type="ECO:0000313" key="8">
    <source>
        <dbReference type="Proteomes" id="UP000038045"/>
    </source>
</evidence>
<evidence type="ECO:0000256" key="6">
    <source>
        <dbReference type="RuleBase" id="RU365068"/>
    </source>
</evidence>
<evidence type="ECO:0000313" key="9">
    <source>
        <dbReference type="WBParaSite" id="PTRK_0001676800.1"/>
    </source>
</evidence>
<evidence type="ECO:0000256" key="5">
    <source>
        <dbReference type="PROSITE-ProRule" id="PRU00552"/>
    </source>
</evidence>
<comment type="similarity">
    <text evidence="6">Belongs to the DEAD box helicase family.</text>
</comment>
<evidence type="ECO:0000256" key="2">
    <source>
        <dbReference type="ARBA" id="ARBA00022801"/>
    </source>
</evidence>
<keyword evidence="2 6" id="KW-0378">Hydrolase</keyword>
<dbReference type="STRING" id="131310.A0A0N5A4Y4"/>
<evidence type="ECO:0000259" key="7">
    <source>
        <dbReference type="PROSITE" id="PS51195"/>
    </source>
</evidence>
<dbReference type="GO" id="GO:0016787">
    <property type="term" value="F:hydrolase activity"/>
    <property type="evidence" value="ECO:0007669"/>
    <property type="project" value="UniProtKB-KW"/>
</dbReference>
<dbReference type="Pfam" id="PF00270">
    <property type="entry name" value="DEAD"/>
    <property type="match status" value="1"/>
</dbReference>
<feature type="short sequence motif" description="Q motif" evidence="5">
    <location>
        <begin position="6"/>
        <end position="34"/>
    </location>
</feature>
<name>A0A0N5A4Y4_PARTI</name>
<evidence type="ECO:0000256" key="4">
    <source>
        <dbReference type="ARBA" id="ARBA00022840"/>
    </source>
</evidence>
<organism evidence="8 9">
    <name type="scientific">Parastrongyloides trichosuri</name>
    <name type="common">Possum-specific nematode worm</name>
    <dbReference type="NCBI Taxonomy" id="131310"/>
    <lineage>
        <taxon>Eukaryota</taxon>
        <taxon>Metazoa</taxon>
        <taxon>Ecdysozoa</taxon>
        <taxon>Nematoda</taxon>
        <taxon>Chromadorea</taxon>
        <taxon>Rhabditida</taxon>
        <taxon>Tylenchina</taxon>
        <taxon>Panagrolaimomorpha</taxon>
        <taxon>Strongyloidoidea</taxon>
        <taxon>Strongyloididae</taxon>
        <taxon>Parastrongyloides</taxon>
    </lineage>
</organism>
<comment type="domain">
    <text evidence="6">The Q motif is unique to and characteristic of the DEAD box family of RNA helicases and controls ATP binding and hydrolysis.</text>
</comment>
<dbReference type="InterPro" id="IPR014014">
    <property type="entry name" value="RNA_helicase_DEAD_Q_motif"/>
</dbReference>
<feature type="domain" description="DEAD-box RNA helicase Q" evidence="7">
    <location>
        <begin position="6"/>
        <end position="34"/>
    </location>
</feature>
<sequence>MDCIARNFEDYGLDQELVSFLYQLNFKGPTPLQHSLIPLMVKRDHDILMTGPNQSGKTIGYLLPIINEIIIQRRNERYDGFYRQPIGLVLMDRPSLVASVTKQVSVFGRRFGISIAKGEKRKAKSFPMYNCDLIIGNAHLFVKFISTISHCIPKLKYMVIDQATLFASGEGKEVLQKIYHVINAYGNTNIKSVFCSIDFRETAPILSHTFCGDNVVFVSAYQVIGNYQNTCKVLNDTNIGIRRNYQNINRLFDGFNIGMEKNISKVPNMWNPGMGKRNTNVIEFSNNSGGGTESIISKAQEPSRNSTVALKSEVKNGRFSNDDSVLMTNKKENFYENIDNIPVEYVVYNKLDIATVAEEIINIIFEENTKRFVMIFVEKIASALYLEAKLKQIFSKTIFLKKQSLNQNNDTKEFRIDNNVTSLVFIMLENININFYGLENRGVVLHFQLDPKMEKYKKRMGVFKNISNKISRSFIIDSEEKINILRGNSTE</sequence>
<dbReference type="Proteomes" id="UP000038045">
    <property type="component" value="Unplaced"/>
</dbReference>
<keyword evidence="3 6" id="KW-0347">Helicase</keyword>
<dbReference type="GO" id="GO:0003724">
    <property type="term" value="F:RNA helicase activity"/>
    <property type="evidence" value="ECO:0007669"/>
    <property type="project" value="UniProtKB-EC"/>
</dbReference>
<dbReference type="InterPro" id="IPR027417">
    <property type="entry name" value="P-loop_NTPase"/>
</dbReference>
<reference evidence="9" key="1">
    <citation type="submission" date="2017-02" db="UniProtKB">
        <authorList>
            <consortium name="WormBaseParasite"/>
        </authorList>
    </citation>
    <scope>IDENTIFICATION</scope>
</reference>
<protein>
    <recommendedName>
        <fullName evidence="6">ATP-dependent RNA helicase</fullName>
        <ecNumber evidence="6">3.6.4.13</ecNumber>
    </recommendedName>
</protein>